<dbReference type="PANTHER" id="PTHR36834:SF1">
    <property type="entry name" value="INTEGRAL MEMBRANE PROTEIN"/>
    <property type="match status" value="1"/>
</dbReference>
<reference evidence="3 4" key="1">
    <citation type="journal article" date="2021" name="Sci. Rep.">
        <title>The distribution of antibiotic resistance genes in chicken gut microbiota commensals.</title>
        <authorList>
            <person name="Juricova H."/>
            <person name="Matiasovicova J."/>
            <person name="Kubasova T."/>
            <person name="Cejkova D."/>
            <person name="Rychlik I."/>
        </authorList>
    </citation>
    <scope>NUCLEOTIDE SEQUENCE [LARGE SCALE GENOMIC DNA]</scope>
    <source>
        <strain evidence="3 4">An564</strain>
    </source>
</reference>
<accession>A0ABS2GL68</accession>
<dbReference type="EMBL" id="JACSNR010000002">
    <property type="protein sequence ID" value="MBM6922548.1"/>
    <property type="molecule type" value="Genomic_DNA"/>
</dbReference>
<evidence type="ECO:0000259" key="2">
    <source>
        <dbReference type="Pfam" id="PF04892"/>
    </source>
</evidence>
<dbReference type="RefSeq" id="WP_204719561.1">
    <property type="nucleotide sequence ID" value="NZ_JACSNR010000002.1"/>
</dbReference>
<dbReference type="Proteomes" id="UP000724149">
    <property type="component" value="Unassembled WGS sequence"/>
</dbReference>
<dbReference type="PANTHER" id="PTHR36834">
    <property type="entry name" value="MEMBRANE PROTEIN-RELATED"/>
    <property type="match status" value="1"/>
</dbReference>
<keyword evidence="1" id="KW-1133">Transmembrane helix</keyword>
<evidence type="ECO:0000313" key="3">
    <source>
        <dbReference type="EMBL" id="MBM6922548.1"/>
    </source>
</evidence>
<evidence type="ECO:0000313" key="4">
    <source>
        <dbReference type="Proteomes" id="UP000724149"/>
    </source>
</evidence>
<dbReference type="Pfam" id="PF04892">
    <property type="entry name" value="VanZ"/>
    <property type="match status" value="1"/>
</dbReference>
<keyword evidence="4" id="KW-1185">Reference proteome</keyword>
<comment type="caution">
    <text evidence="3">The sequence shown here is derived from an EMBL/GenBank/DDBJ whole genome shotgun (WGS) entry which is preliminary data.</text>
</comment>
<feature type="transmembrane region" description="Helical" evidence="1">
    <location>
        <begin position="20"/>
        <end position="40"/>
    </location>
</feature>
<name>A0ABS2GL68_9FIRM</name>
<feature type="transmembrane region" description="Helical" evidence="1">
    <location>
        <begin position="162"/>
        <end position="180"/>
    </location>
</feature>
<organism evidence="3 4">
    <name type="scientific">Hydrogenoanaerobacterium saccharovorans</name>
    <dbReference type="NCBI Taxonomy" id="474960"/>
    <lineage>
        <taxon>Bacteria</taxon>
        <taxon>Bacillati</taxon>
        <taxon>Bacillota</taxon>
        <taxon>Clostridia</taxon>
        <taxon>Eubacteriales</taxon>
        <taxon>Oscillospiraceae</taxon>
        <taxon>Hydrogenoanaerobacterium</taxon>
    </lineage>
</organism>
<evidence type="ECO:0000256" key="1">
    <source>
        <dbReference type="SAM" id="Phobius"/>
    </source>
</evidence>
<feature type="transmembrane region" description="Helical" evidence="1">
    <location>
        <begin position="52"/>
        <end position="72"/>
    </location>
</feature>
<keyword evidence="1" id="KW-0472">Membrane</keyword>
<feature type="domain" description="VanZ-like" evidence="2">
    <location>
        <begin position="93"/>
        <end position="177"/>
    </location>
</feature>
<sequence>MYFPENMTAAYFFFDTYPGYFLQALPTALLAGGLWAFRLRKTALPLPERLRSVLFACYLTGLFCLTLFQPVIAELYRLLFGLPSAGLRWSVNFSFRLSLDFHRRFDSENLFNLLMFLPFGFLCPGNRTGSGWLRTASAGLGLSCAIELLQPFFGRSFDCNDILLNALGALIGAALSGLLARRHAARNRSVSL</sequence>
<proteinExistence type="predicted"/>
<protein>
    <submittedName>
        <fullName evidence="3">VanZ family protein</fullName>
    </submittedName>
</protein>
<dbReference type="InterPro" id="IPR006976">
    <property type="entry name" value="VanZ-like"/>
</dbReference>
<gene>
    <name evidence="3" type="ORF">H9X81_02405</name>
</gene>
<keyword evidence="1" id="KW-0812">Transmembrane</keyword>
<dbReference type="InterPro" id="IPR053150">
    <property type="entry name" value="Teicoplanin_resist-assoc"/>
</dbReference>